<dbReference type="InterPro" id="IPR020595">
    <property type="entry name" value="MnmG-rel_CS"/>
</dbReference>
<evidence type="ECO:0000256" key="1">
    <source>
        <dbReference type="ARBA" id="ARBA00001974"/>
    </source>
</evidence>
<dbReference type="NCBIfam" id="TIGR00136">
    <property type="entry name" value="mnmG_gidA"/>
    <property type="match status" value="1"/>
</dbReference>
<dbReference type="Gene3D" id="1.10.10.1800">
    <property type="entry name" value="tRNA uridine 5-carboxymethylaminomethyl modification enzyme MnmG/GidA"/>
    <property type="match status" value="1"/>
</dbReference>
<dbReference type="Gene3D" id="3.50.50.60">
    <property type="entry name" value="FAD/NAD(P)-binding domain"/>
    <property type="match status" value="2"/>
</dbReference>
<evidence type="ECO:0000256" key="6">
    <source>
        <dbReference type="ARBA" id="ARBA00022694"/>
    </source>
</evidence>
<dbReference type="EMBL" id="SOJN01000050">
    <property type="protein sequence ID" value="TET46487.1"/>
    <property type="molecule type" value="Genomic_DNA"/>
</dbReference>
<feature type="domain" description="tRNA uridine 5-carboxymethylaminomethyl modification enzyme C-terminal subdomain" evidence="12">
    <location>
        <begin position="541"/>
        <end position="612"/>
    </location>
</feature>
<reference evidence="13 14" key="1">
    <citation type="submission" date="2019-03" db="EMBL/GenBank/DDBJ databases">
        <title>Metabolic potential of uncultured bacteria and archaea associated with petroleum seepage in deep-sea sediments.</title>
        <authorList>
            <person name="Dong X."/>
            <person name="Hubert C."/>
        </authorList>
    </citation>
    <scope>NUCLEOTIDE SEQUENCE [LARGE SCALE GENOMIC DNA]</scope>
    <source>
        <strain evidence="13">E44_bin18</strain>
    </source>
</reference>
<dbReference type="InterPro" id="IPR040131">
    <property type="entry name" value="MnmG_N"/>
</dbReference>
<keyword evidence="7 11" id="KW-0274">FAD</keyword>
<dbReference type="SUPFAM" id="SSF51905">
    <property type="entry name" value="FAD/NAD(P)-binding domain"/>
    <property type="match status" value="1"/>
</dbReference>
<keyword evidence="8 11" id="KW-0520">NAD</keyword>
<comment type="function">
    <text evidence="2 11">NAD-binding protein involved in the addition of a carboxymethylaminomethyl (cmnm) group at the wobble position (U34) of certain tRNAs, forming tRNA-cmnm(5)s(2)U34.</text>
</comment>
<comment type="cofactor">
    <cofactor evidence="1 11">
        <name>FAD</name>
        <dbReference type="ChEBI" id="CHEBI:57692"/>
    </cofactor>
</comment>
<proteinExistence type="inferred from homology"/>
<keyword evidence="5 11" id="KW-0285">Flavoprotein</keyword>
<comment type="caution">
    <text evidence="11">Lacks conserved residue(s) required for the propagation of feature annotation.</text>
</comment>
<evidence type="ECO:0000256" key="9">
    <source>
        <dbReference type="ARBA" id="ARBA00025948"/>
    </source>
</evidence>
<dbReference type="PANTHER" id="PTHR11806:SF0">
    <property type="entry name" value="PROTEIN MTO1 HOMOLOG, MITOCHONDRIAL"/>
    <property type="match status" value="1"/>
</dbReference>
<evidence type="ECO:0000256" key="8">
    <source>
        <dbReference type="ARBA" id="ARBA00023027"/>
    </source>
</evidence>
<feature type="binding site" evidence="11">
    <location>
        <position position="126"/>
    </location>
    <ligand>
        <name>FAD</name>
        <dbReference type="ChEBI" id="CHEBI:57692"/>
    </ligand>
</feature>
<evidence type="ECO:0000256" key="3">
    <source>
        <dbReference type="ARBA" id="ARBA00007653"/>
    </source>
</evidence>
<dbReference type="Pfam" id="PF21680">
    <property type="entry name" value="GIDA_C_1st"/>
    <property type="match status" value="1"/>
</dbReference>
<dbReference type="PROSITE" id="PS01280">
    <property type="entry name" value="GIDA_1"/>
    <property type="match status" value="1"/>
</dbReference>
<feature type="binding site" evidence="11">
    <location>
        <begin position="14"/>
        <end position="19"/>
    </location>
    <ligand>
        <name>FAD</name>
        <dbReference type="ChEBI" id="CHEBI:57692"/>
    </ligand>
</feature>
<dbReference type="PROSITE" id="PS01281">
    <property type="entry name" value="GIDA_2"/>
    <property type="match status" value="1"/>
</dbReference>
<dbReference type="GO" id="GO:0050660">
    <property type="term" value="F:flavin adenine dinucleotide binding"/>
    <property type="evidence" value="ECO:0007669"/>
    <property type="project" value="UniProtKB-UniRule"/>
</dbReference>
<dbReference type="InterPro" id="IPR036188">
    <property type="entry name" value="FAD/NAD-bd_sf"/>
</dbReference>
<dbReference type="InterPro" id="IPR044920">
    <property type="entry name" value="MnmG_C_subdom_sf"/>
</dbReference>
<comment type="caution">
    <text evidence="13">The sequence shown here is derived from an EMBL/GenBank/DDBJ whole genome shotgun (WGS) entry which is preliminary data.</text>
</comment>
<evidence type="ECO:0000256" key="2">
    <source>
        <dbReference type="ARBA" id="ARBA00003717"/>
    </source>
</evidence>
<evidence type="ECO:0000313" key="14">
    <source>
        <dbReference type="Proteomes" id="UP000315525"/>
    </source>
</evidence>
<dbReference type="InterPro" id="IPR004416">
    <property type="entry name" value="MnmG"/>
</dbReference>
<dbReference type="GO" id="GO:0002098">
    <property type="term" value="P:tRNA wobble uridine modification"/>
    <property type="evidence" value="ECO:0007669"/>
    <property type="project" value="InterPro"/>
</dbReference>
<comment type="similarity">
    <text evidence="3 11">Belongs to the MnmG family.</text>
</comment>
<organism evidence="13 14">
    <name type="scientific">candidate division TA06 bacterium</name>
    <dbReference type="NCBI Taxonomy" id="2250710"/>
    <lineage>
        <taxon>Bacteria</taxon>
        <taxon>Bacteria division TA06</taxon>
    </lineage>
</organism>
<keyword evidence="6 11" id="KW-0819">tRNA processing</keyword>
<comment type="subunit">
    <text evidence="9 11">Homodimer. Heterotetramer of two MnmE and two MnmG subunits.</text>
</comment>
<evidence type="ECO:0000256" key="10">
    <source>
        <dbReference type="ARBA" id="ARBA00031800"/>
    </source>
</evidence>
<evidence type="ECO:0000313" key="13">
    <source>
        <dbReference type="EMBL" id="TET46487.1"/>
    </source>
</evidence>
<dbReference type="HAMAP" id="MF_00129">
    <property type="entry name" value="MnmG_GidA"/>
    <property type="match status" value="1"/>
</dbReference>
<evidence type="ECO:0000256" key="7">
    <source>
        <dbReference type="ARBA" id="ARBA00022827"/>
    </source>
</evidence>
<name>A0A523UVC0_UNCT6</name>
<evidence type="ECO:0000256" key="4">
    <source>
        <dbReference type="ARBA" id="ARBA00020461"/>
    </source>
</evidence>
<accession>A0A523UVC0</accession>
<dbReference type="FunFam" id="3.50.50.60:FF:000002">
    <property type="entry name" value="tRNA uridine 5-carboxymethylaminomethyl modification enzyme MnmG"/>
    <property type="match status" value="1"/>
</dbReference>
<dbReference type="InterPro" id="IPR049312">
    <property type="entry name" value="GIDA_C_N"/>
</dbReference>
<feature type="binding site" evidence="11">
    <location>
        <position position="181"/>
    </location>
    <ligand>
        <name>FAD</name>
        <dbReference type="ChEBI" id="CHEBI:57692"/>
    </ligand>
</feature>
<keyword evidence="11" id="KW-0963">Cytoplasm</keyword>
<sequence>MIVTSEKYDVVVVGAGHAGCEAALAASRMGARVLLLTSDLDKVAHMPCNPAVGGLGKSHLVFEIDALGGEIGFNTDKTGIQFRMLNLRKGPAVWSLRVQSDRSQYSREMKNVLQAQPNLQLERGTIDNIIARKGRLIGLTDSSGAEYLCEAAVIAAGTFMNGLIHIGMENLASGRLGEPPSKGLSESLASLGLRPGRLKTGTSARVEASTLDFEKMQVQPGDMNPGHFSHRTKDFNPKQIDCYLTRTNEKTHKIILSNLDRSPLYQKVIKGIGPKYCPSIEDKVVRFADRPAHQVFVEPDGRDTSVCYLNGVSTSLPQDVQLDMLRTIPGLERVKILKPGYAVEYDFMNPVELFPTLETKSVRGLFLAGQINGTSGYEEAAAQGLVAGINAVCLIRDEQSFVPKRSESYIGVLLDDLVTKGTDEPYRMFTSRAEYRLLLRQDNADERLIQYGVKFGLADEVVMRTVEKRRQAVLDAIQSLETRYLSSERINPILSSRGSSPVEGGVSTYQLLKRPEISCQDLDGLLQGLDPEILSRVEIEAKYGGYIKRQLAQVAKMSELENKPIPEGIDYKKVLGLSNEAKQKLARVKPTSVGQASRVQGITPADVSVLLIEIKKREASR</sequence>
<comment type="subcellular location">
    <subcellularLocation>
        <location evidence="11">Cytoplasm</location>
    </subcellularLocation>
</comment>
<dbReference type="AlphaFoldDB" id="A0A523UVC0"/>
<dbReference type="InterPro" id="IPR047001">
    <property type="entry name" value="MnmG_C_subdom"/>
</dbReference>
<evidence type="ECO:0000256" key="5">
    <source>
        <dbReference type="ARBA" id="ARBA00022630"/>
    </source>
</evidence>
<feature type="binding site" evidence="11">
    <location>
        <position position="370"/>
    </location>
    <ligand>
        <name>FAD</name>
        <dbReference type="ChEBI" id="CHEBI:57692"/>
    </ligand>
</feature>
<protein>
    <recommendedName>
        <fullName evidence="4 11">tRNA uridine 5-carboxymethylaminomethyl modification enzyme MnmG</fullName>
    </recommendedName>
    <alternativeName>
        <fullName evidence="10 11">Glucose-inhibited division protein A</fullName>
    </alternativeName>
</protein>
<gene>
    <name evidence="11 13" type="primary">mnmG</name>
    <name evidence="11" type="synonym">gidA</name>
    <name evidence="13" type="ORF">E3J62_04115</name>
</gene>
<dbReference type="InterPro" id="IPR002218">
    <property type="entry name" value="MnmG-rel"/>
</dbReference>
<dbReference type="PANTHER" id="PTHR11806">
    <property type="entry name" value="GLUCOSE INHIBITED DIVISION PROTEIN A"/>
    <property type="match status" value="1"/>
</dbReference>
<dbReference type="Pfam" id="PF01134">
    <property type="entry name" value="GIDA"/>
    <property type="match status" value="1"/>
</dbReference>
<dbReference type="SMART" id="SM01228">
    <property type="entry name" value="GIDA_assoc_3"/>
    <property type="match status" value="1"/>
</dbReference>
<evidence type="ECO:0000256" key="11">
    <source>
        <dbReference type="HAMAP-Rule" id="MF_00129"/>
    </source>
</evidence>
<dbReference type="FunFam" id="1.10.150.570:FF:000001">
    <property type="entry name" value="tRNA uridine 5-carboxymethylaminomethyl modification enzyme MnmG"/>
    <property type="match status" value="1"/>
</dbReference>
<dbReference type="Pfam" id="PF13932">
    <property type="entry name" value="SAM_GIDA_C"/>
    <property type="match status" value="1"/>
</dbReference>
<dbReference type="Gene3D" id="1.10.150.570">
    <property type="entry name" value="GidA associated domain, C-terminal subdomain"/>
    <property type="match status" value="1"/>
</dbReference>
<dbReference type="GO" id="GO:0005829">
    <property type="term" value="C:cytosol"/>
    <property type="evidence" value="ECO:0007669"/>
    <property type="project" value="TreeGrafter"/>
</dbReference>
<dbReference type="InterPro" id="IPR026904">
    <property type="entry name" value="MnmG_C"/>
</dbReference>
<evidence type="ECO:0000259" key="12">
    <source>
        <dbReference type="SMART" id="SM01228"/>
    </source>
</evidence>
<dbReference type="GO" id="GO:0030488">
    <property type="term" value="P:tRNA methylation"/>
    <property type="evidence" value="ECO:0007669"/>
    <property type="project" value="TreeGrafter"/>
</dbReference>
<dbReference type="Proteomes" id="UP000315525">
    <property type="component" value="Unassembled WGS sequence"/>
</dbReference>